<dbReference type="PANTHER" id="PTHR11365:SF23">
    <property type="entry name" value="HYPOTHETICAL 5-OXOPROLINASE (EUROFUNG)-RELATED"/>
    <property type="match status" value="1"/>
</dbReference>
<feature type="non-terminal residue" evidence="3">
    <location>
        <position position="1"/>
    </location>
</feature>
<evidence type="ECO:0000256" key="1">
    <source>
        <dbReference type="SAM" id="MobiDB-lite"/>
    </source>
</evidence>
<dbReference type="InterPro" id="IPR045079">
    <property type="entry name" value="Oxoprolinase-like"/>
</dbReference>
<accession>A0ABW3CBA7</accession>
<organism evidence="3 4">
    <name type="scientific">Actinomadura adrarensis</name>
    <dbReference type="NCBI Taxonomy" id="1819600"/>
    <lineage>
        <taxon>Bacteria</taxon>
        <taxon>Bacillati</taxon>
        <taxon>Actinomycetota</taxon>
        <taxon>Actinomycetes</taxon>
        <taxon>Streptosporangiales</taxon>
        <taxon>Thermomonosporaceae</taxon>
        <taxon>Actinomadura</taxon>
    </lineage>
</organism>
<gene>
    <name evidence="3" type="ORF">ACFQ07_01000</name>
</gene>
<dbReference type="Pfam" id="PF19278">
    <property type="entry name" value="Hydant_A_C"/>
    <property type="match status" value="1"/>
</dbReference>
<sequence length="221" mass="24460">AGMLSADLRHDFVRGFSGRFSGVSRERAHALVTEMINEGFALLAGEGVDDRDREAVVAADLRYVGQHHEVMVTCPPEDVDPADPEGFARIEQAFHRRHEQLYGFSNPGKELEILSLRVTVIGHRVSPEQPKPEHGAEQAVSKGSRPAYQRSRGELVDTPVYEGADLPLDVRVPGPCIVEEPTTTIVVPEYFDITRRADNYVLVAKGHDLPSSDPEQQGEKR</sequence>
<evidence type="ECO:0000313" key="3">
    <source>
        <dbReference type="EMBL" id="MFD0850801.1"/>
    </source>
</evidence>
<dbReference type="EMBL" id="JBHTIR010000129">
    <property type="protein sequence ID" value="MFD0850801.1"/>
    <property type="molecule type" value="Genomic_DNA"/>
</dbReference>
<reference evidence="4" key="1">
    <citation type="journal article" date="2019" name="Int. J. Syst. Evol. Microbiol.">
        <title>The Global Catalogue of Microorganisms (GCM) 10K type strain sequencing project: providing services to taxonomists for standard genome sequencing and annotation.</title>
        <authorList>
            <consortium name="The Broad Institute Genomics Platform"/>
            <consortium name="The Broad Institute Genome Sequencing Center for Infectious Disease"/>
            <person name="Wu L."/>
            <person name="Ma J."/>
        </authorList>
    </citation>
    <scope>NUCLEOTIDE SEQUENCE [LARGE SCALE GENOMIC DNA]</scope>
    <source>
        <strain evidence="4">JCM 31696</strain>
    </source>
</reference>
<dbReference type="Proteomes" id="UP001597083">
    <property type="component" value="Unassembled WGS sequence"/>
</dbReference>
<proteinExistence type="predicted"/>
<name>A0ABW3CBA7_9ACTN</name>
<dbReference type="PANTHER" id="PTHR11365">
    <property type="entry name" value="5-OXOPROLINASE RELATED"/>
    <property type="match status" value="1"/>
</dbReference>
<feature type="domain" description="Acetophenone carboxylase-like C-terminal" evidence="2">
    <location>
        <begin position="40"/>
        <end position="193"/>
    </location>
</feature>
<evidence type="ECO:0000259" key="2">
    <source>
        <dbReference type="Pfam" id="PF19278"/>
    </source>
</evidence>
<evidence type="ECO:0000313" key="4">
    <source>
        <dbReference type="Proteomes" id="UP001597083"/>
    </source>
</evidence>
<protein>
    <recommendedName>
        <fullName evidence="2">Acetophenone carboxylase-like C-terminal domain-containing protein</fullName>
    </recommendedName>
</protein>
<feature type="region of interest" description="Disordered" evidence="1">
    <location>
        <begin position="124"/>
        <end position="155"/>
    </location>
</feature>
<dbReference type="InterPro" id="IPR049517">
    <property type="entry name" value="ACX-like_C"/>
</dbReference>
<keyword evidence="4" id="KW-1185">Reference proteome</keyword>
<comment type="caution">
    <text evidence="3">The sequence shown here is derived from an EMBL/GenBank/DDBJ whole genome shotgun (WGS) entry which is preliminary data.</text>
</comment>